<dbReference type="InterPro" id="IPR027417">
    <property type="entry name" value="P-loop_NTPase"/>
</dbReference>
<name>A0A6N2YGJ6_9CLOT</name>
<dbReference type="InterPro" id="IPR011527">
    <property type="entry name" value="ABC1_TM_dom"/>
</dbReference>
<dbReference type="EMBL" id="CACRTO010000005">
    <property type="protein sequence ID" value="VYT65046.1"/>
    <property type="molecule type" value="Genomic_DNA"/>
</dbReference>
<gene>
    <name evidence="12" type="ORF">CTLFYP3_00345</name>
</gene>
<dbReference type="GO" id="GO:0005886">
    <property type="term" value="C:plasma membrane"/>
    <property type="evidence" value="ECO:0007669"/>
    <property type="project" value="UniProtKB-SubCell"/>
</dbReference>
<proteinExistence type="predicted"/>
<feature type="transmembrane region" description="Helical" evidence="9">
    <location>
        <begin position="267"/>
        <end position="284"/>
    </location>
</feature>
<dbReference type="AlphaFoldDB" id="A0A6N2YGJ6"/>
<dbReference type="PROSITE" id="PS50929">
    <property type="entry name" value="ABC_TM1F"/>
    <property type="match status" value="1"/>
</dbReference>
<evidence type="ECO:0000259" key="10">
    <source>
        <dbReference type="PROSITE" id="PS50893"/>
    </source>
</evidence>
<keyword evidence="6 12" id="KW-0067">ATP-binding</keyword>
<dbReference type="GO" id="GO:0016887">
    <property type="term" value="F:ATP hydrolysis activity"/>
    <property type="evidence" value="ECO:0007669"/>
    <property type="project" value="InterPro"/>
</dbReference>
<dbReference type="GO" id="GO:0015421">
    <property type="term" value="F:ABC-type oligopeptide transporter activity"/>
    <property type="evidence" value="ECO:0007669"/>
    <property type="project" value="TreeGrafter"/>
</dbReference>
<dbReference type="CDD" id="cd18542">
    <property type="entry name" value="ABC_6TM_YknU_like"/>
    <property type="match status" value="1"/>
</dbReference>
<dbReference type="Gene3D" id="3.40.50.300">
    <property type="entry name" value="P-loop containing nucleotide triphosphate hydrolases"/>
    <property type="match status" value="1"/>
</dbReference>
<sequence length="575" mass="65678">MKRILKYLLKEKLLLIIGTISMIFIILIDQVTPMLQKIIIDRGIINKEYSIIPTILLGFLVVTLLKAIFGYVKEFLYDFISAKVHFNIRTELFSHIQSFEFDYFDKTNTGELMSRIGEDIENIWQTISFGLRMFVENILYFTFSTVILFYLNWKLTLICLLILSPIGFLAYKLESKLNDGYEEISDKIAEINTRAQENISGVRLVKAFSRENYEIKRFHSLNKDYYKLNIKQAKTISKSFPEIEFLTNITLIAMIIVGGYFVLIGEITLGTLVAFSGYIWNLIWPMRQIGWLMDILSKNKASTMKINNILERFTKVNSTSGKELNSILGDIEFKNVSFRYDDEYVLKNINLNIKAGSTVAIMGQTGSGKTTLLSLIGRYYDSTSGDVKINGIDVKKINLKSLRSNMSVVQQDTFLFSDTVENNLKFGKADATMDEIKEGAEKSCSLDFIEEFENGFNTEIGERGVGLSGGQKQRISIARAIIRNAPILILDDSTSALDMETEHELLKNLNKIKKGKTTILVAHRISAVKNADLIVFMKNGEIVEKGTHDELLNMKNHYYNVYKEQFKDFSNLEVI</sequence>
<keyword evidence="5" id="KW-0547">Nucleotide-binding</keyword>
<keyword evidence="12" id="KW-0378">Hydrolase</keyword>
<accession>A0A6N2YGJ6</accession>
<dbReference type="InterPro" id="IPR003439">
    <property type="entry name" value="ABC_transporter-like_ATP-bd"/>
</dbReference>
<dbReference type="InterPro" id="IPR003593">
    <property type="entry name" value="AAA+_ATPase"/>
</dbReference>
<dbReference type="InterPro" id="IPR039421">
    <property type="entry name" value="Type_1_exporter"/>
</dbReference>
<feature type="transmembrane region" description="Helical" evidence="9">
    <location>
        <begin position="12"/>
        <end position="31"/>
    </location>
</feature>
<dbReference type="RefSeq" id="WP_156624372.1">
    <property type="nucleotide sequence ID" value="NZ_CACRTO010000005.1"/>
</dbReference>
<dbReference type="GO" id="GO:0005524">
    <property type="term" value="F:ATP binding"/>
    <property type="evidence" value="ECO:0007669"/>
    <property type="project" value="UniProtKB-KW"/>
</dbReference>
<dbReference type="PANTHER" id="PTHR43394:SF1">
    <property type="entry name" value="ATP-BINDING CASSETTE SUB-FAMILY B MEMBER 10, MITOCHONDRIAL"/>
    <property type="match status" value="1"/>
</dbReference>
<dbReference type="InterPro" id="IPR017871">
    <property type="entry name" value="ABC_transporter-like_CS"/>
</dbReference>
<evidence type="ECO:0000313" key="12">
    <source>
        <dbReference type="EMBL" id="VYT65046.1"/>
    </source>
</evidence>
<evidence type="ECO:0000256" key="7">
    <source>
        <dbReference type="ARBA" id="ARBA00022989"/>
    </source>
</evidence>
<evidence type="ECO:0000256" key="1">
    <source>
        <dbReference type="ARBA" id="ARBA00004651"/>
    </source>
</evidence>
<keyword evidence="4 9" id="KW-0812">Transmembrane</keyword>
<organism evidence="12">
    <name type="scientific">Clostridium tertium</name>
    <dbReference type="NCBI Taxonomy" id="1559"/>
    <lineage>
        <taxon>Bacteria</taxon>
        <taxon>Bacillati</taxon>
        <taxon>Bacillota</taxon>
        <taxon>Clostridia</taxon>
        <taxon>Eubacteriales</taxon>
        <taxon>Clostridiaceae</taxon>
        <taxon>Clostridium</taxon>
    </lineage>
</organism>
<dbReference type="SUPFAM" id="SSF52540">
    <property type="entry name" value="P-loop containing nucleoside triphosphate hydrolases"/>
    <property type="match status" value="1"/>
</dbReference>
<feature type="transmembrane region" description="Helical" evidence="9">
    <location>
        <begin position="243"/>
        <end position="261"/>
    </location>
</feature>
<dbReference type="Pfam" id="PF00005">
    <property type="entry name" value="ABC_tran"/>
    <property type="match status" value="1"/>
</dbReference>
<dbReference type="Gene3D" id="1.20.1560.10">
    <property type="entry name" value="ABC transporter type 1, transmembrane domain"/>
    <property type="match status" value="1"/>
</dbReference>
<evidence type="ECO:0000256" key="8">
    <source>
        <dbReference type="ARBA" id="ARBA00023136"/>
    </source>
</evidence>
<feature type="transmembrane region" description="Helical" evidence="9">
    <location>
        <begin position="51"/>
        <end position="72"/>
    </location>
</feature>
<dbReference type="PROSITE" id="PS00211">
    <property type="entry name" value="ABC_TRANSPORTER_1"/>
    <property type="match status" value="1"/>
</dbReference>
<feature type="domain" description="ABC transporter" evidence="10">
    <location>
        <begin position="331"/>
        <end position="564"/>
    </location>
</feature>
<dbReference type="PANTHER" id="PTHR43394">
    <property type="entry name" value="ATP-DEPENDENT PERMEASE MDL1, MITOCHONDRIAL"/>
    <property type="match status" value="1"/>
</dbReference>
<keyword evidence="2" id="KW-0813">Transport</keyword>
<evidence type="ECO:0000256" key="3">
    <source>
        <dbReference type="ARBA" id="ARBA00022475"/>
    </source>
</evidence>
<dbReference type="SUPFAM" id="SSF90123">
    <property type="entry name" value="ABC transporter transmembrane region"/>
    <property type="match status" value="1"/>
</dbReference>
<keyword evidence="8 9" id="KW-0472">Membrane</keyword>
<dbReference type="SMART" id="SM00382">
    <property type="entry name" value="AAA"/>
    <property type="match status" value="1"/>
</dbReference>
<dbReference type="EC" id="3.6.3.-" evidence="12"/>
<dbReference type="FunFam" id="3.40.50.300:FF:000221">
    <property type="entry name" value="Multidrug ABC transporter ATP-binding protein"/>
    <property type="match status" value="1"/>
</dbReference>
<comment type="subcellular location">
    <subcellularLocation>
        <location evidence="1">Cell membrane</location>
        <topology evidence="1">Multi-pass membrane protein</topology>
    </subcellularLocation>
</comment>
<reference evidence="12" key="1">
    <citation type="submission" date="2019-11" db="EMBL/GenBank/DDBJ databases">
        <authorList>
            <person name="Feng L."/>
        </authorList>
    </citation>
    <scope>NUCLEOTIDE SEQUENCE</scope>
    <source>
        <strain evidence="12">CTertiumLFYP3</strain>
    </source>
</reference>
<evidence type="ECO:0000259" key="11">
    <source>
        <dbReference type="PROSITE" id="PS50929"/>
    </source>
</evidence>
<feature type="domain" description="ABC transmembrane type-1" evidence="11">
    <location>
        <begin position="16"/>
        <end position="298"/>
    </location>
</feature>
<keyword evidence="3" id="KW-1003">Cell membrane</keyword>
<protein>
    <submittedName>
        <fullName evidence="12">Multidrug export ATP-binding/permease protein</fullName>
        <ecNumber evidence="12">3.6.3.-</ecNumber>
    </submittedName>
</protein>
<dbReference type="PROSITE" id="PS50893">
    <property type="entry name" value="ABC_TRANSPORTER_2"/>
    <property type="match status" value="1"/>
</dbReference>
<feature type="transmembrane region" description="Helical" evidence="9">
    <location>
        <begin position="155"/>
        <end position="171"/>
    </location>
</feature>
<evidence type="ECO:0000256" key="5">
    <source>
        <dbReference type="ARBA" id="ARBA00022741"/>
    </source>
</evidence>
<evidence type="ECO:0000256" key="9">
    <source>
        <dbReference type="SAM" id="Phobius"/>
    </source>
</evidence>
<evidence type="ECO:0000256" key="4">
    <source>
        <dbReference type="ARBA" id="ARBA00022692"/>
    </source>
</evidence>
<keyword evidence="7 9" id="KW-1133">Transmembrane helix</keyword>
<dbReference type="InterPro" id="IPR036640">
    <property type="entry name" value="ABC1_TM_sf"/>
</dbReference>
<evidence type="ECO:0000256" key="6">
    <source>
        <dbReference type="ARBA" id="ARBA00022840"/>
    </source>
</evidence>
<dbReference type="Pfam" id="PF00664">
    <property type="entry name" value="ABC_membrane"/>
    <property type="match status" value="1"/>
</dbReference>
<evidence type="ECO:0000256" key="2">
    <source>
        <dbReference type="ARBA" id="ARBA00022448"/>
    </source>
</evidence>